<evidence type="ECO:0000313" key="1">
    <source>
        <dbReference type="EMBL" id="VED07417.1"/>
    </source>
</evidence>
<dbReference type="EMBL" id="LR134238">
    <property type="protein sequence ID" value="VED07417.1"/>
    <property type="molecule type" value="Genomic_DNA"/>
</dbReference>
<dbReference type="AlphaFoldDB" id="A0A447X3A3"/>
<protein>
    <submittedName>
        <fullName evidence="1">Uncharacterized protein</fullName>
    </submittedName>
</protein>
<sequence length="128" mass="14280">MLTVVTLVEKVLQQMIPLQFCCCLQKSLTKAPEKILSTFKHWADDAIRSKGGIVSVADYWSHMNATCPAKINKKEADLMQAFAQKMGYCLAPDPYHHHVKADVDGVLVLFPAGERGRFSPSPDLSQLY</sequence>
<proteinExistence type="predicted"/>
<organism evidence="1 2">
    <name type="scientific">Escherichia coli</name>
    <dbReference type="NCBI Taxonomy" id="562"/>
    <lineage>
        <taxon>Bacteria</taxon>
        <taxon>Pseudomonadati</taxon>
        <taxon>Pseudomonadota</taxon>
        <taxon>Gammaproteobacteria</taxon>
        <taxon>Enterobacterales</taxon>
        <taxon>Enterobacteriaceae</taxon>
        <taxon>Escherichia</taxon>
    </lineage>
</organism>
<gene>
    <name evidence="1" type="ORF">NCTC9044_00819</name>
</gene>
<dbReference type="Proteomes" id="UP000271797">
    <property type="component" value="Chromosome"/>
</dbReference>
<name>A0A447X3A3_ECOLX</name>
<reference evidence="1 2" key="1">
    <citation type="submission" date="2018-12" db="EMBL/GenBank/DDBJ databases">
        <authorList>
            <consortium name="Pathogen Informatics"/>
        </authorList>
    </citation>
    <scope>NUCLEOTIDE SEQUENCE [LARGE SCALE GENOMIC DNA]</scope>
    <source>
        <strain evidence="1 2">NCTC9044</strain>
    </source>
</reference>
<evidence type="ECO:0000313" key="2">
    <source>
        <dbReference type="Proteomes" id="UP000271797"/>
    </source>
</evidence>
<accession>A0A447X3A3</accession>